<keyword evidence="3" id="KW-1185">Reference proteome</keyword>
<evidence type="ECO:0000256" key="1">
    <source>
        <dbReference type="SAM" id="MobiDB-lite"/>
    </source>
</evidence>
<evidence type="ECO:0000313" key="2">
    <source>
        <dbReference type="EMBL" id="RAL49960.1"/>
    </source>
</evidence>
<dbReference type="EMBL" id="NQVE01000075">
    <property type="protein sequence ID" value="RAL49960.1"/>
    <property type="molecule type" value="Genomic_DNA"/>
</dbReference>
<sequence length="138" mass="15815">MVRKRGRPKKKEESSTNTPQSGLKDIAEGRSGSDGGANPLVEVIDGFVHRIWKSYTIEEVQQDFPEIIHFTDEEGRVASQTVEYEWKPTICSKCKRMGHNAEILLDTIDRKGAIPSLKMRYMISKNVLRTVDWKRSHL</sequence>
<protein>
    <submittedName>
        <fullName evidence="2">Uncharacterized protein</fullName>
    </submittedName>
</protein>
<evidence type="ECO:0000313" key="3">
    <source>
        <dbReference type="Proteomes" id="UP000249390"/>
    </source>
</evidence>
<dbReference type="AlphaFoldDB" id="A0A328DXL6"/>
<comment type="caution">
    <text evidence="2">The sequence shown here is derived from an EMBL/GenBank/DDBJ whole genome shotgun (WGS) entry which is preliminary data.</text>
</comment>
<accession>A0A328DXL6</accession>
<gene>
    <name evidence="2" type="ORF">DM860_018272</name>
</gene>
<feature type="region of interest" description="Disordered" evidence="1">
    <location>
        <begin position="1"/>
        <end position="37"/>
    </location>
</feature>
<name>A0A328DXL6_9ASTE</name>
<reference evidence="2 3" key="1">
    <citation type="submission" date="2018-06" db="EMBL/GenBank/DDBJ databases">
        <title>The Genome of Cuscuta australis (Dodder) Provides Insight into the Evolution of Plant Parasitism.</title>
        <authorList>
            <person name="Liu H."/>
        </authorList>
    </citation>
    <scope>NUCLEOTIDE SEQUENCE [LARGE SCALE GENOMIC DNA]</scope>
    <source>
        <strain evidence="3">cv. Yunnan</strain>
        <tissue evidence="2">Vines</tissue>
    </source>
</reference>
<dbReference type="Proteomes" id="UP000249390">
    <property type="component" value="Unassembled WGS sequence"/>
</dbReference>
<proteinExistence type="predicted"/>
<organism evidence="2 3">
    <name type="scientific">Cuscuta australis</name>
    <dbReference type="NCBI Taxonomy" id="267555"/>
    <lineage>
        <taxon>Eukaryota</taxon>
        <taxon>Viridiplantae</taxon>
        <taxon>Streptophyta</taxon>
        <taxon>Embryophyta</taxon>
        <taxon>Tracheophyta</taxon>
        <taxon>Spermatophyta</taxon>
        <taxon>Magnoliopsida</taxon>
        <taxon>eudicotyledons</taxon>
        <taxon>Gunneridae</taxon>
        <taxon>Pentapetalae</taxon>
        <taxon>asterids</taxon>
        <taxon>lamiids</taxon>
        <taxon>Solanales</taxon>
        <taxon>Convolvulaceae</taxon>
        <taxon>Cuscuteae</taxon>
        <taxon>Cuscuta</taxon>
        <taxon>Cuscuta subgen. Grammica</taxon>
        <taxon>Cuscuta sect. Cleistogrammica</taxon>
    </lineage>
</organism>